<sequence length="68" mass="7454">MQGMLSLMLFAGAMHVDLARLQKYKWHVATLSVVSTSVSTAIVGLVMWYLLPGIGIQLALPYCLCSVR</sequence>
<dbReference type="EMBL" id="CADILN010000001">
    <property type="protein sequence ID" value="CAB4046969.1"/>
    <property type="molecule type" value="Genomic_DNA"/>
</dbReference>
<protein>
    <submittedName>
        <fullName evidence="2">Na(+)/H(+) antiporter NhaP</fullName>
    </submittedName>
</protein>
<dbReference type="GeneID" id="84320013"/>
<keyword evidence="1" id="KW-0472">Membrane</keyword>
<name>A0A6J5JYH2_9BURK</name>
<accession>A0A6J5JYH2</accession>
<keyword evidence="1" id="KW-1133">Transmembrane helix</keyword>
<keyword evidence="1" id="KW-0812">Transmembrane</keyword>
<proteinExistence type="predicted"/>
<organism evidence="2 3">
    <name type="scientific">Paraburkholderia phenoliruptrix</name>
    <dbReference type="NCBI Taxonomy" id="252970"/>
    <lineage>
        <taxon>Bacteria</taxon>
        <taxon>Pseudomonadati</taxon>
        <taxon>Pseudomonadota</taxon>
        <taxon>Betaproteobacteria</taxon>
        <taxon>Burkholderiales</taxon>
        <taxon>Burkholderiaceae</taxon>
        <taxon>Paraburkholderia</taxon>
    </lineage>
</organism>
<evidence type="ECO:0000313" key="3">
    <source>
        <dbReference type="Proteomes" id="UP000494102"/>
    </source>
</evidence>
<dbReference type="Proteomes" id="UP000494102">
    <property type="component" value="Unassembled WGS sequence"/>
</dbReference>
<feature type="transmembrane region" description="Helical" evidence="1">
    <location>
        <begin position="31"/>
        <end position="51"/>
    </location>
</feature>
<evidence type="ECO:0000313" key="2">
    <source>
        <dbReference type="EMBL" id="CAB4046969.1"/>
    </source>
</evidence>
<reference evidence="2 3" key="1">
    <citation type="submission" date="2020-04" db="EMBL/GenBank/DDBJ databases">
        <authorList>
            <person name="De Canck E."/>
        </authorList>
    </citation>
    <scope>NUCLEOTIDE SEQUENCE [LARGE SCALE GENOMIC DNA]</scope>
    <source>
        <strain evidence="2 3">LMG 9964</strain>
    </source>
</reference>
<dbReference type="RefSeq" id="WP_238558595.1">
    <property type="nucleotide sequence ID" value="NZ_CADILN010000001.1"/>
</dbReference>
<evidence type="ECO:0000256" key="1">
    <source>
        <dbReference type="SAM" id="Phobius"/>
    </source>
</evidence>
<gene>
    <name evidence="2" type="primary">nhaP</name>
    <name evidence="2" type="ORF">LMG9964_00601</name>
</gene>
<dbReference type="AlphaFoldDB" id="A0A6J5JYH2"/>